<dbReference type="InterPro" id="IPR001810">
    <property type="entry name" value="F-box_dom"/>
</dbReference>
<dbReference type="InterPro" id="IPR013187">
    <property type="entry name" value="F-box-assoc_dom_typ3"/>
</dbReference>
<dbReference type="AlphaFoldDB" id="A0A9Q0HPW7"/>
<gene>
    <name evidence="2" type="ORF">LUZ63_010253</name>
</gene>
<evidence type="ECO:0000313" key="3">
    <source>
        <dbReference type="Proteomes" id="UP001151287"/>
    </source>
</evidence>
<dbReference type="OrthoDB" id="601306at2759"/>
<keyword evidence="3" id="KW-1185">Reference proteome</keyword>
<proteinExistence type="predicted"/>
<reference evidence="2" key="1">
    <citation type="journal article" date="2022" name="Cell">
        <title>Repeat-based holocentromeres influence genome architecture and karyotype evolution.</title>
        <authorList>
            <person name="Hofstatter P.G."/>
            <person name="Thangavel G."/>
            <person name="Lux T."/>
            <person name="Neumann P."/>
            <person name="Vondrak T."/>
            <person name="Novak P."/>
            <person name="Zhang M."/>
            <person name="Costa L."/>
            <person name="Castellani M."/>
            <person name="Scott A."/>
            <person name="Toegelov H."/>
            <person name="Fuchs J."/>
            <person name="Mata-Sucre Y."/>
            <person name="Dias Y."/>
            <person name="Vanzela A.L.L."/>
            <person name="Huettel B."/>
            <person name="Almeida C.C.S."/>
            <person name="Simkova H."/>
            <person name="Souza G."/>
            <person name="Pedrosa-Harand A."/>
            <person name="Macas J."/>
            <person name="Mayer K.F.X."/>
            <person name="Houben A."/>
            <person name="Marques A."/>
        </authorList>
    </citation>
    <scope>NUCLEOTIDE SEQUENCE</scope>
    <source>
        <strain evidence="2">RhyBre1mFocal</strain>
    </source>
</reference>
<dbReference type="InterPro" id="IPR050796">
    <property type="entry name" value="SCF_F-box_component"/>
</dbReference>
<evidence type="ECO:0000259" key="1">
    <source>
        <dbReference type="PROSITE" id="PS50181"/>
    </source>
</evidence>
<protein>
    <recommendedName>
        <fullName evidence="1">F-box domain-containing protein</fullName>
    </recommendedName>
</protein>
<name>A0A9Q0HPW7_9POAL</name>
<dbReference type="InterPro" id="IPR036047">
    <property type="entry name" value="F-box-like_dom_sf"/>
</dbReference>
<dbReference type="SMART" id="SM00256">
    <property type="entry name" value="FBOX"/>
    <property type="match status" value="1"/>
</dbReference>
<dbReference type="Pfam" id="PF08268">
    <property type="entry name" value="FBA_3"/>
    <property type="match status" value="1"/>
</dbReference>
<dbReference type="SUPFAM" id="SSF81383">
    <property type="entry name" value="F-box domain"/>
    <property type="match status" value="1"/>
</dbReference>
<dbReference type="Pfam" id="PF12937">
    <property type="entry name" value="F-box-like"/>
    <property type="match status" value="1"/>
</dbReference>
<sequence>MSTAVEDAIANLSVDENKSKEDASVKKETNTQYIPAEVMVNILKRLPGKSLVRFMTVCKSWHSLRLNYFFLNLHLDHSIKNPNILIFDRNIVYLVSNYDNQLVIEKQFSAEVQRQEASYTSNTCRGLMILYGPKWGYVLNPCTRKVEDLPKATPVGRDHNHPSIGLGFSTETLELKAVRIYEGGKGRSCEVCTLGEGTWRPIEKGVPFSVAECLPAYANGGLYWIVKEKHNCILRFDVTKEEFTVVSFPLSLTKSVGGKSQLSLSVLRGRICLVHWSLSSQIEFGDNDPCNPVIYLYVLDYSNGFTWKCEYEIWPDMPYSESISIVISNDKVLLFRPNWEIWYSYDLQEGITCQLSTPQDCSVLRSIDSTPLLVSCEESIVPVPKVTRRISRNKLLKE</sequence>
<dbReference type="PANTHER" id="PTHR31672:SF13">
    <property type="entry name" value="F-BOX PROTEIN CPR30-LIKE"/>
    <property type="match status" value="1"/>
</dbReference>
<feature type="domain" description="F-box" evidence="1">
    <location>
        <begin position="28"/>
        <end position="73"/>
    </location>
</feature>
<accession>A0A9Q0HPW7</accession>
<dbReference type="Gene3D" id="1.20.1280.50">
    <property type="match status" value="1"/>
</dbReference>
<dbReference type="PROSITE" id="PS50181">
    <property type="entry name" value="FBOX"/>
    <property type="match status" value="1"/>
</dbReference>
<dbReference type="Proteomes" id="UP001151287">
    <property type="component" value="Unassembled WGS sequence"/>
</dbReference>
<dbReference type="InterPro" id="IPR017451">
    <property type="entry name" value="F-box-assoc_interact_dom"/>
</dbReference>
<dbReference type="NCBIfam" id="TIGR01640">
    <property type="entry name" value="F_box_assoc_1"/>
    <property type="match status" value="1"/>
</dbReference>
<organism evidence="2 3">
    <name type="scientific">Rhynchospora breviuscula</name>
    <dbReference type="NCBI Taxonomy" id="2022672"/>
    <lineage>
        <taxon>Eukaryota</taxon>
        <taxon>Viridiplantae</taxon>
        <taxon>Streptophyta</taxon>
        <taxon>Embryophyta</taxon>
        <taxon>Tracheophyta</taxon>
        <taxon>Spermatophyta</taxon>
        <taxon>Magnoliopsida</taxon>
        <taxon>Liliopsida</taxon>
        <taxon>Poales</taxon>
        <taxon>Cyperaceae</taxon>
        <taxon>Cyperoideae</taxon>
        <taxon>Rhynchosporeae</taxon>
        <taxon>Rhynchospora</taxon>
    </lineage>
</organism>
<comment type="caution">
    <text evidence="2">The sequence shown here is derived from an EMBL/GenBank/DDBJ whole genome shotgun (WGS) entry which is preliminary data.</text>
</comment>
<dbReference type="PANTHER" id="PTHR31672">
    <property type="entry name" value="BNACNNG10540D PROTEIN"/>
    <property type="match status" value="1"/>
</dbReference>
<evidence type="ECO:0000313" key="2">
    <source>
        <dbReference type="EMBL" id="KAJ1693555.1"/>
    </source>
</evidence>
<dbReference type="EMBL" id="JAMQYH010000003">
    <property type="protein sequence ID" value="KAJ1693555.1"/>
    <property type="molecule type" value="Genomic_DNA"/>
</dbReference>